<dbReference type="GO" id="GO:0016812">
    <property type="term" value="F:hydrolase activity, acting on carbon-nitrogen (but not peptide) bonds, in cyclic amides"/>
    <property type="evidence" value="ECO:0007669"/>
    <property type="project" value="TreeGrafter"/>
</dbReference>
<dbReference type="GO" id="GO:0003886">
    <property type="term" value="F:DNA (cytosine-5-)-methyltransferase activity"/>
    <property type="evidence" value="ECO:0007669"/>
    <property type="project" value="UniProtKB-EC"/>
</dbReference>
<dbReference type="GO" id="GO:0000922">
    <property type="term" value="C:spindle pole"/>
    <property type="evidence" value="ECO:0007669"/>
    <property type="project" value="UniProtKB-SubCell"/>
</dbReference>
<keyword evidence="31" id="KW-1185">Reference proteome</keyword>
<keyword evidence="14 23" id="KW-0493">Microtubule</keyword>
<evidence type="ECO:0000256" key="21">
    <source>
        <dbReference type="ARBA" id="ARBA00023242"/>
    </source>
</evidence>
<dbReference type="InterPro" id="IPR004953">
    <property type="entry name" value="EB1_C"/>
</dbReference>
<dbReference type="InterPro" id="IPR011778">
    <property type="entry name" value="Hydantoinase/dihydroPyrase"/>
</dbReference>
<evidence type="ECO:0000256" key="5">
    <source>
        <dbReference type="ARBA" id="ARBA00010729"/>
    </source>
</evidence>
<keyword evidence="17" id="KW-0498">Mitosis</keyword>
<evidence type="ECO:0000256" key="22">
    <source>
        <dbReference type="ARBA" id="ARBA00023306"/>
    </source>
</evidence>
<dbReference type="InterPro" id="IPR006680">
    <property type="entry name" value="Amidohydro-rel"/>
</dbReference>
<evidence type="ECO:0000256" key="11">
    <source>
        <dbReference type="ARBA" id="ARBA00022618"/>
    </source>
</evidence>
<keyword evidence="21" id="KW-0539">Nucleus</keyword>
<feature type="compositionally biased region" description="Polar residues" evidence="25">
    <location>
        <begin position="265"/>
        <end position="286"/>
    </location>
</feature>
<dbReference type="SUPFAM" id="SSF47576">
    <property type="entry name" value="Calponin-homology domain, CH-domain"/>
    <property type="match status" value="1"/>
</dbReference>
<feature type="compositionally biased region" description="Low complexity" evidence="25">
    <location>
        <begin position="305"/>
        <end position="314"/>
    </location>
</feature>
<dbReference type="SUPFAM" id="SSF63748">
    <property type="entry name" value="Tudor/PWWP/MBT"/>
    <property type="match status" value="1"/>
</dbReference>
<name>A0AAV2JCS7_KNICA</name>
<feature type="domain" description="Calponin-homology (CH)" evidence="26">
    <location>
        <begin position="1645"/>
        <end position="1747"/>
    </location>
</feature>
<dbReference type="InterPro" id="IPR029063">
    <property type="entry name" value="SAM-dependent_MTases_sf"/>
</dbReference>
<feature type="compositionally biased region" description="Polar residues" evidence="25">
    <location>
        <begin position="994"/>
        <end position="1003"/>
    </location>
</feature>
<dbReference type="GO" id="GO:0032259">
    <property type="term" value="P:methylation"/>
    <property type="evidence" value="ECO:0007669"/>
    <property type="project" value="UniProtKB-KW"/>
</dbReference>
<dbReference type="SUPFAM" id="SSF53335">
    <property type="entry name" value="S-adenosyl-L-methionine-dependent methyltransferases"/>
    <property type="match status" value="1"/>
</dbReference>
<dbReference type="GO" id="GO:0003677">
    <property type="term" value="F:DNA binding"/>
    <property type="evidence" value="ECO:0007669"/>
    <property type="project" value="UniProtKB-KW"/>
</dbReference>
<evidence type="ECO:0000256" key="1">
    <source>
        <dbReference type="ARBA" id="ARBA00004123"/>
    </source>
</evidence>
<dbReference type="PROSITE" id="PS51230">
    <property type="entry name" value="EB1_C"/>
    <property type="match status" value="1"/>
</dbReference>
<accession>A0AAV2JCS7</accession>
<keyword evidence="9" id="KW-0678">Repressor</keyword>
<evidence type="ECO:0000256" key="4">
    <source>
        <dbReference type="ARBA" id="ARBA00008829"/>
    </source>
</evidence>
<feature type="region of interest" description="Disordered" evidence="25">
    <location>
        <begin position="1761"/>
        <end position="1802"/>
    </location>
</feature>
<dbReference type="Gene3D" id="1.10.418.10">
    <property type="entry name" value="Calponin-like domain"/>
    <property type="match status" value="1"/>
</dbReference>
<dbReference type="Pfam" id="PF03271">
    <property type="entry name" value="EB1"/>
    <property type="match status" value="1"/>
</dbReference>
<dbReference type="Pfam" id="PF00145">
    <property type="entry name" value="DNA_methylase"/>
    <property type="match status" value="1"/>
</dbReference>
<dbReference type="FunFam" id="3.20.20.140:FF:000076">
    <property type="entry name" value="Dihydropyrimidinase like 2"/>
    <property type="match status" value="1"/>
</dbReference>
<dbReference type="Pfam" id="PF00855">
    <property type="entry name" value="PWWP"/>
    <property type="match status" value="1"/>
</dbReference>
<evidence type="ECO:0000256" key="20">
    <source>
        <dbReference type="ARBA" id="ARBA00023212"/>
    </source>
</evidence>
<dbReference type="GO" id="GO:0051301">
    <property type="term" value="P:cell division"/>
    <property type="evidence" value="ECO:0007669"/>
    <property type="project" value="UniProtKB-KW"/>
</dbReference>
<evidence type="ECO:0000256" key="25">
    <source>
        <dbReference type="SAM" id="MobiDB-lite"/>
    </source>
</evidence>
<evidence type="ECO:0000256" key="18">
    <source>
        <dbReference type="ARBA" id="ARBA00022833"/>
    </source>
</evidence>
<evidence type="ECO:0000256" key="10">
    <source>
        <dbReference type="ARBA" id="ARBA00022603"/>
    </source>
</evidence>
<dbReference type="PROSITE" id="PS51533">
    <property type="entry name" value="ADD"/>
    <property type="match status" value="1"/>
</dbReference>
<dbReference type="GO" id="GO:0051010">
    <property type="term" value="F:microtubule plus-end binding"/>
    <property type="evidence" value="ECO:0007669"/>
    <property type="project" value="UniProtKB-ARBA"/>
</dbReference>
<dbReference type="InterPro" id="IPR036872">
    <property type="entry name" value="CH_dom_sf"/>
</dbReference>
<keyword evidence="12 24" id="KW-0808">Transferase</keyword>
<evidence type="ECO:0000256" key="24">
    <source>
        <dbReference type="PROSITE-ProRule" id="PRU01016"/>
    </source>
</evidence>
<dbReference type="Pfam" id="PF17980">
    <property type="entry name" value="ADD_DNMT3"/>
    <property type="match status" value="1"/>
</dbReference>
<evidence type="ECO:0000256" key="3">
    <source>
        <dbReference type="ARBA" id="ARBA00004647"/>
    </source>
</evidence>
<keyword evidence="22" id="KW-0131">Cell cycle</keyword>
<feature type="region of interest" description="Disordered" evidence="25">
    <location>
        <begin position="190"/>
        <end position="344"/>
    </location>
</feature>
<dbReference type="GO" id="GO:0005829">
    <property type="term" value="C:cytosol"/>
    <property type="evidence" value="ECO:0007669"/>
    <property type="project" value="TreeGrafter"/>
</dbReference>
<comment type="similarity">
    <text evidence="24">Belongs to the class I-like SAM-binding methyltransferase superfamily. C5-methyltransferase family.</text>
</comment>
<keyword evidence="8" id="KW-0963">Cytoplasm</keyword>
<dbReference type="InterPro" id="IPR001525">
    <property type="entry name" value="C5_MeTfrase"/>
</dbReference>
<feature type="compositionally biased region" description="Polar residues" evidence="25">
    <location>
        <begin position="1782"/>
        <end position="1799"/>
    </location>
</feature>
<reference evidence="30 31" key="1">
    <citation type="submission" date="2024-04" db="EMBL/GenBank/DDBJ databases">
        <authorList>
            <person name="Waldvogel A.-M."/>
            <person name="Schoenle A."/>
        </authorList>
    </citation>
    <scope>NUCLEOTIDE SEQUENCE [LARGE SCALE GENOMIC DNA]</scope>
</reference>
<feature type="region of interest" description="Disordered" evidence="25">
    <location>
        <begin position="1537"/>
        <end position="1560"/>
    </location>
</feature>
<dbReference type="Gene3D" id="2.30.30.140">
    <property type="match status" value="1"/>
</dbReference>
<dbReference type="GO" id="GO:0005874">
    <property type="term" value="C:microtubule"/>
    <property type="evidence" value="ECO:0007669"/>
    <property type="project" value="UniProtKB-KW"/>
</dbReference>
<evidence type="ECO:0000313" key="31">
    <source>
        <dbReference type="Proteomes" id="UP001497482"/>
    </source>
</evidence>
<dbReference type="Gene3D" id="1.10.720.50">
    <property type="entry name" value="PWWP, helical domain"/>
    <property type="match status" value="1"/>
</dbReference>
<evidence type="ECO:0000259" key="29">
    <source>
        <dbReference type="PROSITE" id="PS51533"/>
    </source>
</evidence>
<keyword evidence="10 24" id="KW-0489">Methyltransferase</keyword>
<dbReference type="NCBIfam" id="TIGR02033">
    <property type="entry name" value="D-hydantoinase"/>
    <property type="match status" value="1"/>
</dbReference>
<feature type="region of interest" description="Disordered" evidence="25">
    <location>
        <begin position="986"/>
        <end position="1025"/>
    </location>
</feature>
<keyword evidence="13 24" id="KW-0949">S-adenosyl-L-methionine</keyword>
<keyword evidence="18" id="KW-0862">Zinc</keyword>
<dbReference type="InterPro" id="IPR040552">
    <property type="entry name" value="DNMT3_ADD_GATA1-like"/>
</dbReference>
<evidence type="ECO:0000256" key="2">
    <source>
        <dbReference type="ARBA" id="ARBA00004300"/>
    </source>
</evidence>
<keyword evidence="19" id="KW-0238">DNA-binding</keyword>
<comment type="subcellular location">
    <subcellularLocation>
        <location evidence="2">Cytoplasm</location>
        <location evidence="2">Cytoskeleton</location>
        <location evidence="2">Microtubule organizing center</location>
        <location evidence="2">Centrosome</location>
    </subcellularLocation>
    <subcellularLocation>
        <location evidence="3">Cytoplasm</location>
        <location evidence="3">Cytoskeleton</location>
        <location evidence="3">Spindle pole</location>
    </subcellularLocation>
    <subcellularLocation>
        <location evidence="1">Nucleus</location>
    </subcellularLocation>
</comment>
<dbReference type="InterPro" id="IPR032466">
    <property type="entry name" value="Metal_Hydrolase"/>
</dbReference>
<sequence>MSQVDSCFLFKDAISVGYSGISSVSHLRNGTLAFPLRQGPPHGPSHGFPLGPPRTPHLSLIPKQERLEPGSCSGEVREPGLNGFPRDEKPTEGSEDETTAPRKRRGRRKLERPTKYVEHKEEDGAGPVKNEAGRGRMRRGVGWEISLRQRPVPRVTFQAGDPYYISKRTREEWLAKWKMEAEKKAKLMSAINAMKDPDEKDPDLEPDLDPDLDLERDLFLIKHPLPSTRPPPAAPPPLLPRLQPQPKPSEPSPMHSPGPKPDQVEPQSRSKAQANTQTVVEPQSPLSEPPVLEKQNISSPPPSQQQPTDPASPSVATTPKPGPMGEKTSPKTTETDPEYDDDARGFSIGDLVWGKLRGFSWWPGRIVSWLLTGRSRAADGTRWVMWFGDSKFSVVCVEKLMPLSCFKNAFHQPTYNKQPMYRKAIYEVLQMASSRAGRSFKSCTDSDDPESKSMDVLNKQMIDWALGGFLPSGPKGLEPAEEERSPYKEVTEEIWAEPESAFAPPPPKKHRKNNYSSLLAKHKTKDLMDERTRERLVYEVRQKTRTIEDMCISCGSLNVSLEHPLFSGGMCHSCKNCFLECAYQYDDDGYQSYCTICCGGREVLMCGNNSCCRCFCVECVDLLVGPGAALAAIKEDPWNCFMCGACSLWGLLQRRQDWPCRLQRFFANNHDQDFAPPKLFPAVTVEDRKPIRVLSLFDGIATGLLVLQELGIQVQRYVASEVCEDSITVGLVRHQGQVMYVGDVRTITRKHIQEWGPFDLVIGGSPCNDLSIGNPTRKEGTGRLFFEFYRLLHEARPKDGDDRPFFWLFENVVAMGVSDKRDISRFLECNPVMIDAKEVSAAHRARYFWGNLPGMNRPLTASSSDHLDLQDCLEHGRTAKFNKVRTITTRANSIKQGKDQHFPVFMNDKEDILWCTEMERIFGFPIHYTDVSNMSRLSRQRLLGRSWSVPVIRHLFAPLKDYFSCACVDEGLGGVRRGLTPSAADPPWKCTRASPASTPATLQPTPGPGARPARERDRRAARIPPLRSRPVVMSTNSTPIVRVLIKGGKVVNDDITQEADVYMENGIIQQVGKELMIPGGAKVIDATGKLVLPGGIDTSVHLDQTFMNATTADDFYSGTKAALAGGTTMVISHVLPEKNESLIDAYEKCRSSADPNVCCDYALHVGVTWWGPKVKAEMERLVRDSGVNSFQMFMAYKDTFMLRDSELYQALQQCKDIGAVARVHAENGELVAEGAKEALELGITGPEGIEISRPEELEAEATHRAITIANRAHCPVYLVNVSCAAAGDVISTSKMQGKVVLGETTTAHCVLSGLQYYQQDWALAAAHVTVPPLRLDQGTSNAMMSLLGSDTLNVLASDHRPFTIKQKAMGKDDFTKIPHGVPGIQDRMSVIWERGVIGGKMDENRFVAVTSSNAAKIYNLYPRKGRIIAGADADVVVWDPEGSKTILAESQVQAGDVNLYEGLRLHGVPLVTICGGRVVYENGMFTCAAGAGRYTHMRSFPDALYKKMVQRQKSQAVKPVQREPYSGEVVEVLNSGKRDFGSSDLDTPTRPSTRHGGLRDLQESGFSLSGAQIDDHVPKRSSARILAPPGGRSSGICGVQTGACALYTGAAPLQSVSKGFPSRRTRLQTYTMAVNILTTSVSVNNMSRHDMLAWVNDSLQLNYSKIEQLCSGAAYCQIMDYLFPGCLLLKKVKFQAKLEHEYIQNFKILQKAFQRMSVEKIIPVERLVKGRFQDNFEFVQWFKTFFDANYTGQEYNPVSARQGQEMTPAPNPGQRPPPTVKNMPTPQRVHYNTSRNNVPRNGGDAEVKLKEELTELQTNVEGLERERDFYFGKLRDIELICQEHANEPIMDQILDVLYATEEGFAPPEEEANPEEEY</sequence>
<dbReference type="SMART" id="SM00293">
    <property type="entry name" value="PWWP"/>
    <property type="match status" value="1"/>
</dbReference>
<dbReference type="InterPro" id="IPR018117">
    <property type="entry name" value="C5_DNA_meth_AS"/>
</dbReference>
<feature type="region of interest" description="Disordered" evidence="25">
    <location>
        <begin position="35"/>
        <end position="138"/>
    </location>
</feature>
<dbReference type="InterPro" id="IPR050378">
    <property type="entry name" value="Metallo-dep_Hydrolases_sf"/>
</dbReference>
<dbReference type="Gene3D" id="3.20.20.140">
    <property type="entry name" value="Metal-dependent hydrolases"/>
    <property type="match status" value="1"/>
</dbReference>
<dbReference type="CDD" id="cd01314">
    <property type="entry name" value="D-HYD"/>
    <property type="match status" value="1"/>
</dbReference>
<dbReference type="Proteomes" id="UP001497482">
    <property type="component" value="Chromosome 12"/>
</dbReference>
<dbReference type="InterPro" id="IPR049554">
    <property type="entry name" value="DNMT3_ADD_PHD"/>
</dbReference>
<keyword evidence="11" id="KW-0132">Cell division</keyword>
<dbReference type="InterPro" id="IPR000313">
    <property type="entry name" value="PWWP_dom"/>
</dbReference>
<comment type="similarity">
    <text evidence="4">Belongs to the metallo-dependent hydrolases superfamily. Hydantoinase/dihydropyrimidinase family.</text>
</comment>
<dbReference type="Pfam" id="PF21255">
    <property type="entry name" value="DNMT3_ADD_GATA1-like"/>
    <property type="match status" value="1"/>
</dbReference>
<evidence type="ECO:0000313" key="30">
    <source>
        <dbReference type="EMBL" id="CAL1575446.1"/>
    </source>
</evidence>
<evidence type="ECO:0000256" key="7">
    <source>
        <dbReference type="ARBA" id="ARBA00019567"/>
    </source>
</evidence>
<dbReference type="EC" id="2.1.1.37" evidence="6"/>
<dbReference type="FunFam" id="1.20.5.1430:FF:000001">
    <property type="entry name" value="microtubule-associated protein RP/EB family member 1"/>
    <property type="match status" value="1"/>
</dbReference>
<dbReference type="InterPro" id="IPR025766">
    <property type="entry name" value="ADD"/>
</dbReference>
<dbReference type="Gene3D" id="3.40.50.150">
    <property type="entry name" value="Vaccinia Virus protein VP39"/>
    <property type="match status" value="2"/>
</dbReference>
<evidence type="ECO:0000259" key="28">
    <source>
        <dbReference type="PROSITE" id="PS51230"/>
    </source>
</evidence>
<evidence type="ECO:0000256" key="16">
    <source>
        <dbReference type="ARBA" id="ARBA00022771"/>
    </source>
</evidence>
<gene>
    <name evidence="30" type="ORF">KC01_LOCUS7025</name>
</gene>
<protein>
    <recommendedName>
        <fullName evidence="7">Microtubule-associated protein RP/EB family member 1</fullName>
        <ecNumber evidence="6">2.1.1.37</ecNumber>
    </recommendedName>
</protein>
<feature type="compositionally biased region" description="Pro residues" evidence="25">
    <location>
        <begin position="1769"/>
        <end position="1779"/>
    </location>
</feature>
<dbReference type="FunFam" id="3.40.50.150:FF:000008">
    <property type="entry name" value="DNA (Cytosine-5)-methyltransferase 3A isoform X1"/>
    <property type="match status" value="1"/>
</dbReference>
<keyword evidence="20" id="KW-0206">Cytoskeleton</keyword>
<keyword evidence="15" id="KW-0479">Metal-binding</keyword>
<keyword evidence="16" id="KW-0863">Zinc-finger</keyword>
<evidence type="ECO:0000259" key="26">
    <source>
        <dbReference type="PROSITE" id="PS50021"/>
    </source>
</evidence>
<dbReference type="EMBL" id="OZ035834">
    <property type="protein sequence ID" value="CAL1575446.1"/>
    <property type="molecule type" value="Genomic_DNA"/>
</dbReference>
<dbReference type="GO" id="GO:0008270">
    <property type="term" value="F:zinc ion binding"/>
    <property type="evidence" value="ECO:0007669"/>
    <property type="project" value="UniProtKB-KW"/>
</dbReference>
<feature type="compositionally biased region" description="Basic and acidic residues" evidence="25">
    <location>
        <begin position="111"/>
        <end position="123"/>
    </location>
</feature>
<comment type="similarity">
    <text evidence="5">Belongs to the MAPRE family.</text>
</comment>
<dbReference type="Pfam" id="PF22855">
    <property type="entry name" value="DNM3A_N"/>
    <property type="match status" value="1"/>
</dbReference>
<dbReference type="InterPro" id="IPR001715">
    <property type="entry name" value="CH_dom"/>
</dbReference>
<dbReference type="GO" id="GO:0010468">
    <property type="term" value="P:regulation of gene expression"/>
    <property type="evidence" value="ECO:0007669"/>
    <property type="project" value="InterPro"/>
</dbReference>
<feature type="compositionally biased region" description="Pro residues" evidence="25">
    <location>
        <begin position="227"/>
        <end position="260"/>
    </location>
</feature>
<dbReference type="FunFam" id="1.10.418.10:FF:000007">
    <property type="entry name" value="Microtubule-associated protein, RP/EB family, member 2"/>
    <property type="match status" value="1"/>
</dbReference>
<evidence type="ECO:0000256" key="9">
    <source>
        <dbReference type="ARBA" id="ARBA00022491"/>
    </source>
</evidence>
<dbReference type="PROSITE" id="PS50021">
    <property type="entry name" value="CH"/>
    <property type="match status" value="1"/>
</dbReference>
<evidence type="ECO:0000256" key="23">
    <source>
        <dbReference type="PROSITE-ProRule" id="PRU00576"/>
    </source>
</evidence>
<feature type="compositionally biased region" description="Acidic residues" evidence="25">
    <location>
        <begin position="199"/>
        <end position="212"/>
    </location>
</feature>
<dbReference type="CDD" id="cd11729">
    <property type="entry name" value="ADDz_Dnmt3a"/>
    <property type="match status" value="1"/>
</dbReference>
<feature type="domain" description="PHD-type" evidence="29">
    <location>
        <begin position="539"/>
        <end position="671"/>
    </location>
</feature>
<dbReference type="Pfam" id="PF01979">
    <property type="entry name" value="Amidohydro_1"/>
    <property type="match status" value="1"/>
</dbReference>
<evidence type="ECO:0000256" key="19">
    <source>
        <dbReference type="ARBA" id="ARBA00023125"/>
    </source>
</evidence>
<dbReference type="SUPFAM" id="SSF140612">
    <property type="entry name" value="EB1 dimerisation domain-like"/>
    <property type="match status" value="1"/>
</dbReference>
<evidence type="ECO:0000256" key="12">
    <source>
        <dbReference type="ARBA" id="ARBA00022679"/>
    </source>
</evidence>
<dbReference type="InterPro" id="IPR036133">
    <property type="entry name" value="EB1_C_sf"/>
</dbReference>
<evidence type="ECO:0000256" key="15">
    <source>
        <dbReference type="ARBA" id="ARBA00022723"/>
    </source>
</evidence>
<feature type="domain" description="EB1 C-terminal" evidence="28">
    <location>
        <begin position="1798"/>
        <end position="1866"/>
    </location>
</feature>
<dbReference type="Gene3D" id="2.30.40.10">
    <property type="entry name" value="Urease, subunit C, domain 1"/>
    <property type="match status" value="1"/>
</dbReference>
<dbReference type="GO" id="GO:0005813">
    <property type="term" value="C:centrosome"/>
    <property type="evidence" value="ECO:0007669"/>
    <property type="project" value="UniProtKB-SubCell"/>
</dbReference>
<evidence type="ECO:0000259" key="27">
    <source>
        <dbReference type="PROSITE" id="PS50812"/>
    </source>
</evidence>
<dbReference type="PROSITE" id="PS50812">
    <property type="entry name" value="PWWP"/>
    <property type="match status" value="1"/>
</dbReference>
<dbReference type="FunFam" id="2.30.30.140:FF:000006">
    <property type="entry name" value="DNA (Cytosine-5)-methyltransferase 3B isoform 3"/>
    <property type="match status" value="1"/>
</dbReference>
<dbReference type="Gene3D" id="1.20.5.1430">
    <property type="match status" value="1"/>
</dbReference>
<dbReference type="PANTHER" id="PTHR11647">
    <property type="entry name" value="HYDRANTOINASE/DIHYDROPYRIMIDINASE FAMILY MEMBER"/>
    <property type="match status" value="1"/>
</dbReference>
<evidence type="ECO:0000256" key="13">
    <source>
        <dbReference type="ARBA" id="ARBA00022691"/>
    </source>
</evidence>
<organism evidence="30 31">
    <name type="scientific">Knipowitschia caucasica</name>
    <name type="common">Caucasian dwarf goby</name>
    <name type="synonym">Pomatoschistus caucasicus</name>
    <dbReference type="NCBI Taxonomy" id="637954"/>
    <lineage>
        <taxon>Eukaryota</taxon>
        <taxon>Metazoa</taxon>
        <taxon>Chordata</taxon>
        <taxon>Craniata</taxon>
        <taxon>Vertebrata</taxon>
        <taxon>Euteleostomi</taxon>
        <taxon>Actinopterygii</taxon>
        <taxon>Neopterygii</taxon>
        <taxon>Teleostei</taxon>
        <taxon>Neoteleostei</taxon>
        <taxon>Acanthomorphata</taxon>
        <taxon>Gobiaria</taxon>
        <taxon>Gobiiformes</taxon>
        <taxon>Gobioidei</taxon>
        <taxon>Gobiidae</taxon>
        <taxon>Gobiinae</taxon>
        <taxon>Knipowitschia</taxon>
    </lineage>
</organism>
<dbReference type="Pfam" id="PF00307">
    <property type="entry name" value="CH"/>
    <property type="match status" value="1"/>
</dbReference>
<dbReference type="SUPFAM" id="SSF51338">
    <property type="entry name" value="Composite domain of metallo-dependent hydrolases"/>
    <property type="match status" value="2"/>
</dbReference>
<evidence type="ECO:0000256" key="6">
    <source>
        <dbReference type="ARBA" id="ARBA00011975"/>
    </source>
</evidence>
<proteinExistence type="inferred from homology"/>
<dbReference type="InterPro" id="IPR011059">
    <property type="entry name" value="Metal-dep_hydrolase_composite"/>
</dbReference>
<feature type="domain" description="PWWP" evidence="27">
    <location>
        <begin position="348"/>
        <end position="406"/>
    </location>
</feature>
<feature type="compositionally biased region" description="Basic residues" evidence="25">
    <location>
        <begin position="101"/>
        <end position="110"/>
    </location>
</feature>
<evidence type="ECO:0000256" key="8">
    <source>
        <dbReference type="ARBA" id="ARBA00022490"/>
    </source>
</evidence>
<evidence type="ECO:0000256" key="17">
    <source>
        <dbReference type="ARBA" id="ARBA00022776"/>
    </source>
</evidence>
<feature type="active site" evidence="24">
    <location>
        <position position="767"/>
    </location>
</feature>
<dbReference type="InterPro" id="IPR054724">
    <property type="entry name" value="DNM3A_N"/>
</dbReference>
<dbReference type="PROSITE" id="PS00094">
    <property type="entry name" value="C5_MTASE_1"/>
    <property type="match status" value="1"/>
</dbReference>
<evidence type="ECO:0000256" key="14">
    <source>
        <dbReference type="ARBA" id="ARBA00022701"/>
    </source>
</evidence>
<dbReference type="SUPFAM" id="SSF51556">
    <property type="entry name" value="Metallo-dependent hydrolases"/>
    <property type="match status" value="1"/>
</dbReference>
<dbReference type="PROSITE" id="PS51679">
    <property type="entry name" value="SAM_MT_C5"/>
    <property type="match status" value="1"/>
</dbReference>
<dbReference type="InterPro" id="IPR044108">
    <property type="entry name" value="ADD_DNMT3A"/>
</dbReference>
<dbReference type="GO" id="GO:0005634">
    <property type="term" value="C:nucleus"/>
    <property type="evidence" value="ECO:0007669"/>
    <property type="project" value="UniProtKB-SubCell"/>
</dbReference>
<dbReference type="PANTHER" id="PTHR11647:SF58">
    <property type="entry name" value="DIHYDROPYRIMIDINASE-RELATED PROTEIN 5"/>
    <property type="match status" value="1"/>
</dbReference>